<comment type="caution">
    <text evidence="2">The sequence shown here is derived from an EMBL/GenBank/DDBJ whole genome shotgun (WGS) entry which is preliminary data.</text>
</comment>
<proteinExistence type="predicted"/>
<dbReference type="AlphaFoldDB" id="A0A066YR75"/>
<dbReference type="EMBL" id="JNBY01000094">
    <property type="protein sequence ID" value="KDN83692.1"/>
    <property type="molecule type" value="Genomic_DNA"/>
</dbReference>
<sequence length="38" mass="3840">MGGRGGGPGRSVLEGRFEGRRATVPAGPRSGGAVSWEQ</sequence>
<keyword evidence="3" id="KW-1185">Reference proteome</keyword>
<organism evidence="2 3">
    <name type="scientific">Kitasatospora cheerisanensis KCTC 2395</name>
    <dbReference type="NCBI Taxonomy" id="1348663"/>
    <lineage>
        <taxon>Bacteria</taxon>
        <taxon>Bacillati</taxon>
        <taxon>Actinomycetota</taxon>
        <taxon>Actinomycetes</taxon>
        <taxon>Kitasatosporales</taxon>
        <taxon>Streptomycetaceae</taxon>
        <taxon>Kitasatospora</taxon>
    </lineage>
</organism>
<dbReference type="Proteomes" id="UP000027178">
    <property type="component" value="Unassembled WGS sequence"/>
</dbReference>
<feature type="region of interest" description="Disordered" evidence="1">
    <location>
        <begin position="1"/>
        <end position="38"/>
    </location>
</feature>
<accession>A0A066YR75</accession>
<dbReference type="HOGENOM" id="CLU_3328896_0_0_11"/>
<evidence type="ECO:0000256" key="1">
    <source>
        <dbReference type="SAM" id="MobiDB-lite"/>
    </source>
</evidence>
<name>A0A066YR75_9ACTN</name>
<reference evidence="2 3" key="1">
    <citation type="submission" date="2014-05" db="EMBL/GenBank/DDBJ databases">
        <title>Draft Genome Sequence of Kitasatospora cheerisanensis KCTC 2395.</title>
        <authorList>
            <person name="Nam D.H."/>
        </authorList>
    </citation>
    <scope>NUCLEOTIDE SEQUENCE [LARGE SCALE GENOMIC DNA]</scope>
    <source>
        <strain evidence="2 3">KCTC 2395</strain>
    </source>
</reference>
<evidence type="ECO:0000313" key="2">
    <source>
        <dbReference type="EMBL" id="KDN83692.1"/>
    </source>
</evidence>
<protein>
    <submittedName>
        <fullName evidence="2">Uncharacterized protein</fullName>
    </submittedName>
</protein>
<gene>
    <name evidence="2" type="ORF">KCH_43410</name>
</gene>
<evidence type="ECO:0000313" key="3">
    <source>
        <dbReference type="Proteomes" id="UP000027178"/>
    </source>
</evidence>